<comment type="caution">
    <text evidence="7">The sequence shown here is derived from an EMBL/GenBank/DDBJ whole genome shotgun (WGS) entry which is preliminary data.</text>
</comment>
<dbReference type="InterPro" id="IPR000432">
    <property type="entry name" value="DNA_mismatch_repair_MutS_C"/>
</dbReference>
<reference evidence="7 8" key="1">
    <citation type="submission" date="2022-10" db="EMBL/GenBank/DDBJ databases">
        <title>Janthinobacterium sp. hw3 Genome sequencing.</title>
        <authorList>
            <person name="Park S."/>
        </authorList>
    </citation>
    <scope>NUCLEOTIDE SEQUENCE [LARGE SCALE GENOMIC DNA]</scope>
    <source>
        <strain evidence="8">hw3</strain>
    </source>
</reference>
<dbReference type="SMART" id="SM00534">
    <property type="entry name" value="MUTSac"/>
    <property type="match status" value="1"/>
</dbReference>
<dbReference type="InterPro" id="IPR003593">
    <property type="entry name" value="AAA+_ATPase"/>
</dbReference>
<keyword evidence="4" id="KW-0812">Transmembrane</keyword>
<dbReference type="PANTHER" id="PTHR11361:SF99">
    <property type="entry name" value="DNA MISMATCH REPAIR PROTEIN"/>
    <property type="match status" value="1"/>
</dbReference>
<proteinExistence type="predicted"/>
<keyword evidence="3" id="KW-0238">DNA-binding</keyword>
<organism evidence="7 8">
    <name type="scientific">Janthinobacterium fluminis</name>
    <dbReference type="NCBI Taxonomy" id="2987524"/>
    <lineage>
        <taxon>Bacteria</taxon>
        <taxon>Pseudomonadati</taxon>
        <taxon>Pseudomonadota</taxon>
        <taxon>Betaproteobacteria</taxon>
        <taxon>Burkholderiales</taxon>
        <taxon>Oxalobacteraceae</taxon>
        <taxon>Janthinobacterium</taxon>
    </lineage>
</organism>
<dbReference type="SUPFAM" id="SSF52540">
    <property type="entry name" value="P-loop containing nucleoside triphosphate hydrolases"/>
    <property type="match status" value="1"/>
</dbReference>
<accession>A0ABT5KAF6</accession>
<dbReference type="EMBL" id="JAQQXR010000019">
    <property type="protein sequence ID" value="MDC8760812.1"/>
    <property type="molecule type" value="Genomic_DNA"/>
</dbReference>
<gene>
    <name evidence="7" type="ORF">OIK44_24810</name>
</gene>
<protein>
    <submittedName>
        <fullName evidence="7">DNA mismatch repair protein MutS</fullName>
    </submittedName>
</protein>
<evidence type="ECO:0000256" key="4">
    <source>
        <dbReference type="SAM" id="Phobius"/>
    </source>
</evidence>
<feature type="transmembrane region" description="Helical" evidence="4">
    <location>
        <begin position="146"/>
        <end position="177"/>
    </location>
</feature>
<keyword evidence="4" id="KW-1133">Transmembrane helix</keyword>
<sequence>MSQFKQWQSHWRALFERLCVLLAPAAAEPGHYPFARSDVAMFHRVAGGAGVALDDATWDDMLLDQYTDRLAPGTSIFGRQLLYSRLRQGAPDDDGAARLRALLQDPDAVALLEQACAGLRHADTEVSVLLFAEAVPRAPAWSRQLFLLPLALALASAAALLLSWMVWPAAVLLWLVLMGVQSHFHDSAKEWQRTMNALQRQLHAHSLLARLDVAPARPLRDAGARAAAIGRAIGRSPLGQLPVLGDYRDWVLLDNIKHYFKSRELVRSNLDLLRDSYLLVAKLEADLALLRHLRDGGGFCWATRGAPGHLAFTGMVHPLLERAAPLSFALDGKGAFISGQNGIGKSTLLRSVGLNLIVARAFGFCYADAASVPMTPVYSSMQGEDSLAGGESLYLAELRRAKELLALADGPQPAVFIIDEIFRGTNHLESISAAAAVLHTLAARGTVLVSSHNLVLAPLLADCLAPLCVSAPDGAAAGLALAPGVLARPNGIALLAARGFGAPIEAKARRVHDWLSAYLAHPGECADVL</sequence>
<evidence type="ECO:0000313" key="7">
    <source>
        <dbReference type="EMBL" id="MDC8760812.1"/>
    </source>
</evidence>
<dbReference type="InterPro" id="IPR045076">
    <property type="entry name" value="MutS"/>
</dbReference>
<dbReference type="Pfam" id="PF00488">
    <property type="entry name" value="MutS_V"/>
    <property type="match status" value="1"/>
</dbReference>
<name>A0ABT5KAF6_9BURK</name>
<keyword evidence="1" id="KW-0547">Nucleotide-binding</keyword>
<evidence type="ECO:0000259" key="6">
    <source>
        <dbReference type="SMART" id="SM00534"/>
    </source>
</evidence>
<keyword evidence="4" id="KW-0472">Membrane</keyword>
<dbReference type="RefSeq" id="WP_273674819.1">
    <property type="nucleotide sequence ID" value="NZ_JAQQXR010000019.1"/>
</dbReference>
<keyword evidence="2" id="KW-0067">ATP-binding</keyword>
<dbReference type="Proteomes" id="UP001221208">
    <property type="component" value="Unassembled WGS sequence"/>
</dbReference>
<evidence type="ECO:0000313" key="8">
    <source>
        <dbReference type="Proteomes" id="UP001221208"/>
    </source>
</evidence>
<feature type="domain" description="DNA mismatch repair proteins mutS family" evidence="6">
    <location>
        <begin position="332"/>
        <end position="513"/>
    </location>
</feature>
<dbReference type="Gene3D" id="3.40.50.300">
    <property type="entry name" value="P-loop containing nucleotide triphosphate hydrolases"/>
    <property type="match status" value="1"/>
</dbReference>
<feature type="domain" description="AAA+ ATPase" evidence="5">
    <location>
        <begin position="331"/>
        <end position="471"/>
    </location>
</feature>
<dbReference type="SMART" id="SM00382">
    <property type="entry name" value="AAA"/>
    <property type="match status" value="1"/>
</dbReference>
<evidence type="ECO:0000256" key="1">
    <source>
        <dbReference type="ARBA" id="ARBA00022741"/>
    </source>
</evidence>
<dbReference type="PANTHER" id="PTHR11361">
    <property type="entry name" value="DNA MISMATCH REPAIR PROTEIN MUTS FAMILY MEMBER"/>
    <property type="match status" value="1"/>
</dbReference>
<evidence type="ECO:0000256" key="3">
    <source>
        <dbReference type="ARBA" id="ARBA00023125"/>
    </source>
</evidence>
<evidence type="ECO:0000256" key="2">
    <source>
        <dbReference type="ARBA" id="ARBA00022840"/>
    </source>
</evidence>
<dbReference type="InterPro" id="IPR027417">
    <property type="entry name" value="P-loop_NTPase"/>
</dbReference>
<keyword evidence="8" id="KW-1185">Reference proteome</keyword>
<evidence type="ECO:0000259" key="5">
    <source>
        <dbReference type="SMART" id="SM00382"/>
    </source>
</evidence>